<dbReference type="OrthoDB" id="6287961at2759"/>
<name>A0A8E0VEZ3_9TREM</name>
<keyword evidence="3" id="KW-1185">Reference proteome</keyword>
<feature type="compositionally biased region" description="Polar residues" evidence="1">
    <location>
        <begin position="1129"/>
        <end position="1143"/>
    </location>
</feature>
<feature type="compositionally biased region" description="Acidic residues" evidence="1">
    <location>
        <begin position="245"/>
        <end position="259"/>
    </location>
</feature>
<evidence type="ECO:0000313" key="3">
    <source>
        <dbReference type="Proteomes" id="UP000728185"/>
    </source>
</evidence>
<feature type="compositionally biased region" description="Acidic residues" evidence="1">
    <location>
        <begin position="1168"/>
        <end position="1207"/>
    </location>
</feature>
<feature type="compositionally biased region" description="Basic and acidic residues" evidence="1">
    <location>
        <begin position="1047"/>
        <end position="1056"/>
    </location>
</feature>
<evidence type="ECO:0000313" key="2">
    <source>
        <dbReference type="EMBL" id="KAA0184052.1"/>
    </source>
</evidence>
<feature type="compositionally biased region" description="Acidic residues" evidence="1">
    <location>
        <begin position="540"/>
        <end position="550"/>
    </location>
</feature>
<comment type="caution">
    <text evidence="2">The sequence shown here is derived from an EMBL/GenBank/DDBJ whole genome shotgun (WGS) entry which is preliminary data.</text>
</comment>
<feature type="compositionally biased region" description="Basic and acidic residues" evidence="1">
    <location>
        <begin position="235"/>
        <end position="244"/>
    </location>
</feature>
<feature type="region of interest" description="Disordered" evidence="1">
    <location>
        <begin position="930"/>
        <end position="970"/>
    </location>
</feature>
<sequence>MEPRFSVSSCSMPGTPTPRLPSLNVQTLRNTRSVSAPPDFRVNDRVERLIQAFQYYYTAHPITLCTEDSPVVMRDVQRTLQALPKRVIAPDGFIPNSVVRTMLTPVTPPLPYSRTPPTDLASQRFNLEQLVQRYLSDERTKDTLSSITFLKDVALLRIATSATGMERLRGEIMTNLAIEVEGLLEQPCEQILEEDHVEDDEAARMEKTAKLHKFARQITKQTVQKHFEQKVQETLERRNAGQKDEGEEEEEPFGDEEERTETQDHSAGRSGLTPINWRQEEDLIDRLGKNEEEEVQRRMQVERERVLPYEFVSNTLDKLAAEWGGMSQVMATIQGALRKKQQQIDHLDSVLKSRECRVGLLNSIVSPPWVFLYLSLILGSPRTLMEHIENLLDPHTSADILNGIRMQLMGYLGPAQRLDQFLQEFAASKQVLEEILVSRGMPKDAAKNLIYEAISDNPDAKSRITQWVNAPDPEELIQAVKSCSRDKLQAIAGALAMTRRLEMLPPGTDSTLERTKESADASLLAQLDVDVKRVMQYDGAELEEPEEPEAAEPATTQLRVQLAKPRKLETPRRKTNIFTSPSSSDLSGSVVESPEDLKQGVQSKKMAPKVMKKEPGSRPSKKLVQGEREEDTYEDFTRAAGSMEEVAGSRQLQARARRVPTGAAKHAKRVSRKPKPGVEEEDEQGTEAPETAESFEEKSHEGSEEEVSEEEHVEFLDEEEIELDLAAVENELLAMEEESEEFVKGLEEIDETIPEVTFLKSGEEISKVETDRPDSAFQRGEVKRFVANLGNPEKLYLSEEVKQSPRSLEDYLVDLEKATWFTSKGPRMKKEAVVVDILHAFPQIAKLDNLRAAEIALVLLKRQYRIRDSCVKHVLKVMNVLFFKYLNLLKLARKPKHGSRSELFVRALATLSVTANYEEDVTEKLDMLQTHTKSRRSRVDKKRHSRAASRESERSLGPGERLGGISFRQDEELMAPGEEQIGSLEEEELLRTKRKEELDNKLRMKARERQAAMRMVSKRAVKISSESEETQSASSLIEQTEGEQEEGTERETEEQKASQYDLIRKKRKALEDQESEYSVSEGSGVRRIEEEVSVAALEAKRRRAKQQKELDEQSDLPKTQRRSAGGRQGSSELVKSPRQQQLEKLQAKMRRALPTETSKRLRHLMDKEEGEYIEEEERLLAEYEELEESSQESEYEEMEEEEPEEMGGELVAARSEKEKAADRRSRKAKLHKPTRKEKRPSDSKPTEGRPTDTGMLIKFPAQKSIPREQASAILRSFIEKEMPKEGQVATPSISLRALAKALQDPNKTEQTQQLMQAFEQALGLDQKDPGQVMEEIKLRLDAAPSSKMDPFNKMVNILSIVMALDSETAEHVKFDIGQVTEAVVQQADVIRQRKEILSTLVDDITSQLKYEYAILNDLAPGQRSVWMALDTQADTMRECCEKIAYLVRQV</sequence>
<feature type="compositionally biased region" description="Low complexity" evidence="1">
    <location>
        <begin position="1030"/>
        <end position="1039"/>
    </location>
</feature>
<feature type="compositionally biased region" description="Basic and acidic residues" evidence="1">
    <location>
        <begin position="1214"/>
        <end position="1223"/>
    </location>
</feature>
<feature type="region of interest" description="Disordered" evidence="1">
    <location>
        <begin position="1"/>
        <end position="20"/>
    </location>
</feature>
<proteinExistence type="predicted"/>
<feature type="compositionally biased region" description="Acidic residues" evidence="1">
    <location>
        <begin position="703"/>
        <end position="716"/>
    </location>
</feature>
<feature type="compositionally biased region" description="Basic residues" evidence="1">
    <location>
        <begin position="665"/>
        <end position="675"/>
    </location>
</feature>
<reference evidence="2" key="1">
    <citation type="submission" date="2019-05" db="EMBL/GenBank/DDBJ databases">
        <title>Annotation for the trematode Fasciolopsis buski.</title>
        <authorList>
            <person name="Choi Y.-J."/>
        </authorList>
    </citation>
    <scope>NUCLEOTIDE SEQUENCE</scope>
    <source>
        <strain evidence="2">HT</strain>
        <tissue evidence="2">Whole worm</tissue>
    </source>
</reference>
<feature type="compositionally biased region" description="Low complexity" evidence="1">
    <location>
        <begin position="580"/>
        <end position="592"/>
    </location>
</feature>
<protein>
    <submittedName>
        <fullName evidence="2">Uncharacterized protein</fullName>
    </submittedName>
</protein>
<dbReference type="Proteomes" id="UP000728185">
    <property type="component" value="Unassembled WGS sequence"/>
</dbReference>
<feature type="compositionally biased region" description="Basic residues" evidence="1">
    <location>
        <begin position="1224"/>
        <end position="1238"/>
    </location>
</feature>
<evidence type="ECO:0000256" key="1">
    <source>
        <dbReference type="SAM" id="MobiDB-lite"/>
    </source>
</evidence>
<dbReference type="EMBL" id="LUCM01011381">
    <property type="protein sequence ID" value="KAA0184052.1"/>
    <property type="molecule type" value="Genomic_DNA"/>
</dbReference>
<feature type="region of interest" description="Disordered" evidence="1">
    <location>
        <begin position="1017"/>
        <end position="1256"/>
    </location>
</feature>
<feature type="compositionally biased region" description="Basic and acidic residues" evidence="1">
    <location>
        <begin position="1239"/>
        <end position="1250"/>
    </location>
</feature>
<accession>A0A8E0VEZ3</accession>
<feature type="compositionally biased region" description="Basic and acidic residues" evidence="1">
    <location>
        <begin position="1157"/>
        <end position="1167"/>
    </location>
</feature>
<gene>
    <name evidence="2" type="ORF">FBUS_05940</name>
</gene>
<feature type="region of interest" description="Disordered" evidence="1">
    <location>
        <begin position="235"/>
        <end position="273"/>
    </location>
</feature>
<feature type="compositionally biased region" description="Basic residues" evidence="1">
    <location>
        <begin position="932"/>
        <end position="947"/>
    </location>
</feature>
<feature type="compositionally biased region" description="Polar residues" evidence="1">
    <location>
        <begin position="1"/>
        <end position="14"/>
    </location>
</feature>
<feature type="region of interest" description="Disordered" evidence="1">
    <location>
        <begin position="540"/>
        <end position="716"/>
    </location>
</feature>
<organism evidence="2 3">
    <name type="scientific">Fasciolopsis buskii</name>
    <dbReference type="NCBI Taxonomy" id="27845"/>
    <lineage>
        <taxon>Eukaryota</taxon>
        <taxon>Metazoa</taxon>
        <taxon>Spiralia</taxon>
        <taxon>Lophotrochozoa</taxon>
        <taxon>Platyhelminthes</taxon>
        <taxon>Trematoda</taxon>
        <taxon>Digenea</taxon>
        <taxon>Plagiorchiida</taxon>
        <taxon>Echinostomata</taxon>
        <taxon>Echinostomatoidea</taxon>
        <taxon>Fasciolidae</taxon>
        <taxon>Fasciolopsis</taxon>
    </lineage>
</organism>